<name>A0A8S3UVC8_MYTED</name>
<dbReference type="PANTHER" id="PTHR19143">
    <property type="entry name" value="FIBRINOGEN/TENASCIN/ANGIOPOEITIN"/>
    <property type="match status" value="1"/>
</dbReference>
<proteinExistence type="predicted"/>
<dbReference type="CDD" id="cd00087">
    <property type="entry name" value="FReD"/>
    <property type="match status" value="1"/>
</dbReference>
<dbReference type="InterPro" id="IPR020837">
    <property type="entry name" value="Fibrinogen_CS"/>
</dbReference>
<reference evidence="3" key="1">
    <citation type="submission" date="2021-03" db="EMBL/GenBank/DDBJ databases">
        <authorList>
            <person name="Bekaert M."/>
        </authorList>
    </citation>
    <scope>NUCLEOTIDE SEQUENCE</scope>
</reference>
<comment type="caution">
    <text evidence="3">The sequence shown here is derived from an EMBL/GenBank/DDBJ whole genome shotgun (WGS) entry which is preliminary data.</text>
</comment>
<dbReference type="SMART" id="SM00186">
    <property type="entry name" value="FBG"/>
    <property type="match status" value="1"/>
</dbReference>
<dbReference type="PROSITE" id="PS00514">
    <property type="entry name" value="FIBRINOGEN_C_1"/>
    <property type="match status" value="1"/>
</dbReference>
<keyword evidence="4" id="KW-1185">Reference proteome</keyword>
<dbReference type="InterPro" id="IPR050373">
    <property type="entry name" value="Fibrinogen_C-term_domain"/>
</dbReference>
<dbReference type="SUPFAM" id="SSF56496">
    <property type="entry name" value="Fibrinogen C-terminal domain-like"/>
    <property type="match status" value="1"/>
</dbReference>
<dbReference type="Proteomes" id="UP000683360">
    <property type="component" value="Unassembled WGS sequence"/>
</dbReference>
<evidence type="ECO:0000313" key="3">
    <source>
        <dbReference type="EMBL" id="CAG2247826.1"/>
    </source>
</evidence>
<dbReference type="InterPro" id="IPR036056">
    <property type="entry name" value="Fibrinogen-like_C"/>
</dbReference>
<dbReference type="PROSITE" id="PS51406">
    <property type="entry name" value="FIBRINOGEN_C_2"/>
    <property type="match status" value="1"/>
</dbReference>
<sequence length="158" mass="18202">MPREPAYYCVPLPIKLSESSTRNNFIHLLTSTGNYKLYIHLEDFKGNSAYAEYFEFSLGNSATHYRLEVDGYCGTAGNSMKYHNGMMFSTKDKDNDINQNSCAQIYKGAWWFKRCHSSNLNGKYLGGQHSNYAKGIIWNTWTGGFYSLKSTRMMIKRH</sequence>
<accession>A0A8S3UVC8</accession>
<dbReference type="PANTHER" id="PTHR19143:SF458">
    <property type="entry name" value="FIBRINOGEN C-TERMINAL DOMAIN-CONTAINING PROTEIN-RELATED"/>
    <property type="match status" value="1"/>
</dbReference>
<keyword evidence="1" id="KW-1015">Disulfide bond</keyword>
<protein>
    <recommendedName>
        <fullName evidence="2">Fibrinogen C-terminal domain-containing protein</fullName>
    </recommendedName>
</protein>
<dbReference type="InterPro" id="IPR002181">
    <property type="entry name" value="Fibrinogen_a/b/g_C_dom"/>
</dbReference>
<organism evidence="3 4">
    <name type="scientific">Mytilus edulis</name>
    <name type="common">Blue mussel</name>
    <dbReference type="NCBI Taxonomy" id="6550"/>
    <lineage>
        <taxon>Eukaryota</taxon>
        <taxon>Metazoa</taxon>
        <taxon>Spiralia</taxon>
        <taxon>Lophotrochozoa</taxon>
        <taxon>Mollusca</taxon>
        <taxon>Bivalvia</taxon>
        <taxon>Autobranchia</taxon>
        <taxon>Pteriomorphia</taxon>
        <taxon>Mytilida</taxon>
        <taxon>Mytiloidea</taxon>
        <taxon>Mytilidae</taxon>
        <taxon>Mytilinae</taxon>
        <taxon>Mytilus</taxon>
    </lineage>
</organism>
<dbReference type="OrthoDB" id="6146709at2759"/>
<dbReference type="AlphaFoldDB" id="A0A8S3UVC8"/>
<evidence type="ECO:0000259" key="2">
    <source>
        <dbReference type="PROSITE" id="PS51406"/>
    </source>
</evidence>
<gene>
    <name evidence="3" type="ORF">MEDL_59706</name>
</gene>
<dbReference type="EMBL" id="CAJPWZ010002915">
    <property type="protein sequence ID" value="CAG2247826.1"/>
    <property type="molecule type" value="Genomic_DNA"/>
</dbReference>
<dbReference type="GO" id="GO:0005615">
    <property type="term" value="C:extracellular space"/>
    <property type="evidence" value="ECO:0007669"/>
    <property type="project" value="TreeGrafter"/>
</dbReference>
<evidence type="ECO:0000313" key="4">
    <source>
        <dbReference type="Proteomes" id="UP000683360"/>
    </source>
</evidence>
<dbReference type="InterPro" id="IPR014716">
    <property type="entry name" value="Fibrinogen_a/b/g_C_1"/>
</dbReference>
<dbReference type="Pfam" id="PF00147">
    <property type="entry name" value="Fibrinogen_C"/>
    <property type="match status" value="1"/>
</dbReference>
<dbReference type="Gene3D" id="3.90.215.10">
    <property type="entry name" value="Gamma Fibrinogen, chain A, domain 1"/>
    <property type="match status" value="1"/>
</dbReference>
<evidence type="ECO:0000256" key="1">
    <source>
        <dbReference type="ARBA" id="ARBA00023157"/>
    </source>
</evidence>
<feature type="domain" description="Fibrinogen C-terminal" evidence="2">
    <location>
        <begin position="23"/>
        <end position="158"/>
    </location>
</feature>